<keyword evidence="9" id="KW-1133">Transmembrane helix</keyword>
<dbReference type="Proteomes" id="UP000011717">
    <property type="component" value="Unassembled WGS sequence"/>
</dbReference>
<evidence type="ECO:0000256" key="2">
    <source>
        <dbReference type="ARBA" id="ARBA00022723"/>
    </source>
</evidence>
<dbReference type="InterPro" id="IPR032456">
    <property type="entry name" value="Peptidase_M48_N"/>
</dbReference>
<keyword evidence="13" id="KW-1185">Reference proteome</keyword>
<feature type="domain" description="CAAX prenyl protease 1 N-terminal" evidence="11">
    <location>
        <begin position="28"/>
        <end position="177"/>
    </location>
</feature>
<keyword evidence="5 8" id="KW-0482">Metalloprotease</keyword>
<keyword evidence="1 8" id="KW-0645">Protease</keyword>
<feature type="transmembrane region" description="Helical" evidence="9">
    <location>
        <begin position="120"/>
        <end position="142"/>
    </location>
</feature>
<keyword evidence="3 8" id="KW-0378">Hydrolase</keyword>
<comment type="similarity">
    <text evidence="8">Belongs to the peptidase M48 family.</text>
</comment>
<feature type="transmembrane region" description="Helical" evidence="9">
    <location>
        <begin position="77"/>
        <end position="100"/>
    </location>
</feature>
<feature type="binding site" evidence="7">
    <location>
        <position position="251"/>
    </location>
    <ligand>
        <name>Zn(2+)</name>
        <dbReference type="ChEBI" id="CHEBI:29105"/>
        <note>catalytic</note>
    </ligand>
</feature>
<evidence type="ECO:0000256" key="5">
    <source>
        <dbReference type="ARBA" id="ARBA00023049"/>
    </source>
</evidence>
<evidence type="ECO:0000256" key="4">
    <source>
        <dbReference type="ARBA" id="ARBA00022833"/>
    </source>
</evidence>
<dbReference type="InterPro" id="IPR027057">
    <property type="entry name" value="CAXX_Prtase_1"/>
</dbReference>
<name>M2TNU2_9SPHN</name>
<dbReference type="InterPro" id="IPR001915">
    <property type="entry name" value="Peptidase_M48"/>
</dbReference>
<dbReference type="PANTHER" id="PTHR10120">
    <property type="entry name" value="CAAX PRENYL PROTEASE 1"/>
    <property type="match status" value="1"/>
</dbReference>
<keyword evidence="2 7" id="KW-0479">Metal-binding</keyword>
<feature type="transmembrane region" description="Helical" evidence="9">
    <location>
        <begin position="149"/>
        <end position="176"/>
    </location>
</feature>
<comment type="caution">
    <text evidence="12">The sequence shown here is derived from an EMBL/GenBank/DDBJ whole genome shotgun (WGS) entry which is preliminary data.</text>
</comment>
<evidence type="ECO:0000256" key="1">
    <source>
        <dbReference type="ARBA" id="ARBA00022670"/>
    </source>
</evidence>
<dbReference type="GO" id="GO:0071586">
    <property type="term" value="P:CAAX-box protein processing"/>
    <property type="evidence" value="ECO:0007669"/>
    <property type="project" value="InterPro"/>
</dbReference>
<evidence type="ECO:0000256" key="3">
    <source>
        <dbReference type="ARBA" id="ARBA00022801"/>
    </source>
</evidence>
<evidence type="ECO:0000313" key="12">
    <source>
        <dbReference type="EMBL" id="EMD83396.1"/>
    </source>
</evidence>
<accession>M2TNU2</accession>
<dbReference type="Pfam" id="PF01435">
    <property type="entry name" value="Peptidase_M48"/>
    <property type="match status" value="1"/>
</dbReference>
<gene>
    <name evidence="12" type="ORF">C725_1297</name>
</gene>
<comment type="cofactor">
    <cofactor evidence="7 8">
        <name>Zn(2+)</name>
        <dbReference type="ChEBI" id="CHEBI:29105"/>
    </cofactor>
    <text evidence="7 8">Binds 1 zinc ion per subunit.</text>
</comment>
<evidence type="ECO:0000256" key="6">
    <source>
        <dbReference type="PIRSR" id="PIRSR627057-1"/>
    </source>
</evidence>
<dbReference type="Gene3D" id="3.30.2010.10">
    <property type="entry name" value="Metalloproteases ('zincins'), catalytic domain"/>
    <property type="match status" value="1"/>
</dbReference>
<keyword evidence="4 7" id="KW-0862">Zinc</keyword>
<feature type="transmembrane region" description="Helical" evidence="9">
    <location>
        <begin position="264"/>
        <end position="282"/>
    </location>
</feature>
<keyword evidence="9" id="KW-0812">Transmembrane</keyword>
<feature type="binding site" evidence="7">
    <location>
        <position position="331"/>
    </location>
    <ligand>
        <name>Zn(2+)</name>
        <dbReference type="ChEBI" id="CHEBI:29105"/>
        <note>catalytic</note>
    </ligand>
</feature>
<evidence type="ECO:0000256" key="8">
    <source>
        <dbReference type="RuleBase" id="RU003983"/>
    </source>
</evidence>
<feature type="binding site" evidence="7">
    <location>
        <position position="255"/>
    </location>
    <ligand>
        <name>Zn(2+)</name>
        <dbReference type="ChEBI" id="CHEBI:29105"/>
        <note>catalytic</note>
    </ligand>
</feature>
<keyword evidence="9" id="KW-0472">Membrane</keyword>
<dbReference type="OrthoDB" id="9781930at2"/>
<evidence type="ECO:0000256" key="7">
    <source>
        <dbReference type="PIRSR" id="PIRSR627057-2"/>
    </source>
</evidence>
<protein>
    <submittedName>
        <fullName evidence="12">Peptidase, M48 family protein</fullName>
    </submittedName>
</protein>
<feature type="domain" description="Peptidase M48" evidence="10">
    <location>
        <begin position="183"/>
        <end position="386"/>
    </location>
</feature>
<evidence type="ECO:0000259" key="11">
    <source>
        <dbReference type="Pfam" id="PF16491"/>
    </source>
</evidence>
<dbReference type="GO" id="GO:0046872">
    <property type="term" value="F:metal ion binding"/>
    <property type="evidence" value="ECO:0007669"/>
    <property type="project" value="UniProtKB-KW"/>
</dbReference>
<dbReference type="RefSeq" id="WP_008601095.1">
    <property type="nucleotide sequence ID" value="NZ_AMRV01000003.1"/>
</dbReference>
<dbReference type="Pfam" id="PF16491">
    <property type="entry name" value="Peptidase_M48_N"/>
    <property type="match status" value="1"/>
</dbReference>
<sequence>MDPDQFNVAAEVQRYLATVSGAARANSDAYFEGGYWLLLWGALLSVAVNWAILHFGWAKRVSAAVQRRTKRVWLADIVFAAIYMLAISLILLPWTIYTGFVREHRYGLSTQDFGAWIGEWGLSLLLGAVVFALVAAGILAVIRRAPRTWWAWGTGLMIAVMTFMILVSPVLVAPLFNDYRPMQESPLKEDILSMARANGVPADNVYVVDASRQSNRISANVQGLGPTVRISLNDNLLRQGSPAEVKAVMGHELGHYVLNHIPKMIPVFALIILVLFGILAWAGHAAVRRRGAAWSISSLGDRTIIPVAAIVLSLFFLALTPVTNTMVRTSEQEADVFGLNAAREPDGFAAIAMKLSTYRKLEPGLWEERIFFDHPSGRTRATTAMQWKAEHLEEAE</sequence>
<dbReference type="CDD" id="cd07343">
    <property type="entry name" value="M48A_Zmpste24p_like"/>
    <property type="match status" value="1"/>
</dbReference>
<dbReference type="AlphaFoldDB" id="M2TNU2"/>
<dbReference type="GO" id="GO:0004222">
    <property type="term" value="F:metalloendopeptidase activity"/>
    <property type="evidence" value="ECO:0007669"/>
    <property type="project" value="InterPro"/>
</dbReference>
<evidence type="ECO:0000259" key="10">
    <source>
        <dbReference type="Pfam" id="PF01435"/>
    </source>
</evidence>
<feature type="transmembrane region" description="Helical" evidence="9">
    <location>
        <begin position="35"/>
        <end position="57"/>
    </location>
</feature>
<dbReference type="EMBL" id="AMRV01000003">
    <property type="protein sequence ID" value="EMD83396.1"/>
    <property type="molecule type" value="Genomic_DNA"/>
</dbReference>
<feature type="active site" evidence="6">
    <location>
        <position position="252"/>
    </location>
</feature>
<dbReference type="PATRIC" id="fig|1234595.3.peg.1301"/>
<evidence type="ECO:0000313" key="13">
    <source>
        <dbReference type="Proteomes" id="UP000011717"/>
    </source>
</evidence>
<feature type="active site" description="Proton donor" evidence="6">
    <location>
        <position position="335"/>
    </location>
</feature>
<evidence type="ECO:0000256" key="9">
    <source>
        <dbReference type="SAM" id="Phobius"/>
    </source>
</evidence>
<feature type="transmembrane region" description="Helical" evidence="9">
    <location>
        <begin position="303"/>
        <end position="322"/>
    </location>
</feature>
<organism evidence="12 13">
    <name type="scientific">Pacificimonas flava</name>
    <dbReference type="NCBI Taxonomy" id="1234595"/>
    <lineage>
        <taxon>Bacteria</taxon>
        <taxon>Pseudomonadati</taxon>
        <taxon>Pseudomonadota</taxon>
        <taxon>Alphaproteobacteria</taxon>
        <taxon>Sphingomonadales</taxon>
        <taxon>Sphingosinicellaceae</taxon>
        <taxon>Pacificimonas</taxon>
    </lineage>
</organism>
<proteinExistence type="inferred from homology"/>
<reference evidence="12 13" key="1">
    <citation type="journal article" date="2013" name="Genome Announc.">
        <title>Draft Genome Sequence of Strain JLT2015T, Belonging to the Family Sphingomonadaceae of the Alphaproteobacteria.</title>
        <authorList>
            <person name="Tang K."/>
            <person name="Liu K."/>
            <person name="Li S."/>
            <person name="Jiao N."/>
        </authorList>
    </citation>
    <scope>NUCLEOTIDE SEQUENCE [LARGE SCALE GENOMIC DNA]</scope>
    <source>
        <strain evidence="12 13">JLT2015</strain>
    </source>
</reference>